<accession>M8AU48</accession>
<dbReference type="AlphaFoldDB" id="M8AU48"/>
<dbReference type="PROSITE" id="PS52045">
    <property type="entry name" value="NEPROSIN_PEP_CD"/>
    <property type="match status" value="1"/>
</dbReference>
<proteinExistence type="predicted"/>
<reference evidence="3" key="1">
    <citation type="submission" date="2015-06" db="UniProtKB">
        <authorList>
            <consortium name="EnsemblPlants"/>
        </authorList>
    </citation>
    <scope>IDENTIFICATION</scope>
</reference>
<protein>
    <recommendedName>
        <fullName evidence="2">Neprosin PEP catalytic domain-containing protein</fullName>
    </recommendedName>
</protein>
<feature type="compositionally biased region" description="Acidic residues" evidence="1">
    <location>
        <begin position="28"/>
        <end position="40"/>
    </location>
</feature>
<dbReference type="PANTHER" id="PTHR31589:SF135">
    <property type="entry name" value="OS05G0341100 PROTEIN"/>
    <property type="match status" value="1"/>
</dbReference>
<evidence type="ECO:0000313" key="3">
    <source>
        <dbReference type="EnsemblPlants" id="EMT05200"/>
    </source>
</evidence>
<evidence type="ECO:0000256" key="1">
    <source>
        <dbReference type="SAM" id="MobiDB-lite"/>
    </source>
</evidence>
<sequence length="414" mass="45062">MMQSTLLATHRYQSEVLRQRLSTRDELGFEDGAGEDVDEYESSHDERDVGDDEGFDFPLTEGSIPIEIAPPESKSAPAQVLPRDGGASSRKSSLIYILGKMASYRRRRAPEGICGPYKWAWCAQGMCLGACAKSSEDSIVSKPKMEPSSFPQSIPTKSPSIHASPPTQLSLIECPTGTIPILRNNRRVHKLVRAIGKVISKNEQQEVAGFEYLDVLYGTRAKINIYEPKVKNTSKDLSASWIQIKGIQRVGLADGIGAGSWVYPSYSGDNLARFHVAWVDGLKNTIFPDHDCGAFVQVSSIVGLGGRLKPVSIYGGPQYIIDVAIFKGGYVQGPTASSDSPQMGSGHFASEERGKASVVRNILIVDNENKYANPDARKARLVVTSSSKYTAKAYGYGYNDYGVHTYYGGPGAFV</sequence>
<name>M8AU48_AEGTA</name>
<dbReference type="InterPro" id="IPR053168">
    <property type="entry name" value="Glutamic_endopeptidase"/>
</dbReference>
<feature type="compositionally biased region" description="Polar residues" evidence="1">
    <location>
        <begin position="149"/>
        <end position="165"/>
    </location>
</feature>
<organism evidence="3">
    <name type="scientific">Aegilops tauschii</name>
    <name type="common">Tausch's goatgrass</name>
    <name type="synonym">Aegilops squarrosa</name>
    <dbReference type="NCBI Taxonomy" id="37682"/>
    <lineage>
        <taxon>Eukaryota</taxon>
        <taxon>Viridiplantae</taxon>
        <taxon>Streptophyta</taxon>
        <taxon>Embryophyta</taxon>
        <taxon>Tracheophyta</taxon>
        <taxon>Spermatophyta</taxon>
        <taxon>Magnoliopsida</taxon>
        <taxon>Liliopsida</taxon>
        <taxon>Poales</taxon>
        <taxon>Poaceae</taxon>
        <taxon>BOP clade</taxon>
        <taxon>Pooideae</taxon>
        <taxon>Triticodae</taxon>
        <taxon>Triticeae</taxon>
        <taxon>Triticinae</taxon>
        <taxon>Aegilops</taxon>
    </lineage>
</organism>
<dbReference type="EnsemblPlants" id="EMT05200">
    <property type="protein sequence ID" value="EMT05200"/>
    <property type="gene ID" value="F775_18193"/>
</dbReference>
<dbReference type="Pfam" id="PF03080">
    <property type="entry name" value="Neprosin"/>
    <property type="match status" value="2"/>
</dbReference>
<feature type="region of interest" description="Disordered" evidence="1">
    <location>
        <begin position="142"/>
        <end position="165"/>
    </location>
</feature>
<dbReference type="InterPro" id="IPR004314">
    <property type="entry name" value="Neprosin"/>
</dbReference>
<feature type="region of interest" description="Disordered" evidence="1">
    <location>
        <begin position="27"/>
        <end position="88"/>
    </location>
</feature>
<evidence type="ECO:0000259" key="2">
    <source>
        <dbReference type="PROSITE" id="PS52045"/>
    </source>
</evidence>
<dbReference type="PANTHER" id="PTHR31589">
    <property type="entry name" value="PROTEIN, PUTATIVE (DUF239)-RELATED-RELATED"/>
    <property type="match status" value="1"/>
</dbReference>
<feature type="domain" description="Neprosin PEP catalytic" evidence="2">
    <location>
        <begin position="198"/>
        <end position="414"/>
    </location>
</feature>